<evidence type="ECO:0000313" key="2">
    <source>
        <dbReference type="Proteomes" id="UP000185999"/>
    </source>
</evidence>
<gene>
    <name evidence="1" type="ORF">SAMN05421760_11369</name>
</gene>
<dbReference type="AlphaFoldDB" id="A0A1N7P9G6"/>
<accession>A0A1N7P9G6</accession>
<organism evidence="1 2">
    <name type="scientific">Neptunomonas antarctica</name>
    <dbReference type="NCBI Taxonomy" id="619304"/>
    <lineage>
        <taxon>Bacteria</taxon>
        <taxon>Pseudomonadati</taxon>
        <taxon>Pseudomonadota</taxon>
        <taxon>Gammaproteobacteria</taxon>
        <taxon>Oceanospirillales</taxon>
        <taxon>Oceanospirillaceae</taxon>
        <taxon>Neptunomonas</taxon>
    </lineage>
</organism>
<name>A0A1N7P9G6_9GAMM</name>
<sequence>MATGPVPGKASKYRCPHPKPPLIGRLEGIGLELKRISALLAQQPDPNLVTDIDASLNKRIQKARLFSGIINSKVRPS</sequence>
<evidence type="ECO:0000313" key="1">
    <source>
        <dbReference type="EMBL" id="SIT07285.1"/>
    </source>
</evidence>
<dbReference type="Proteomes" id="UP000185999">
    <property type="component" value="Unassembled WGS sequence"/>
</dbReference>
<proteinExistence type="predicted"/>
<protein>
    <submittedName>
        <fullName evidence="1">Uncharacterized protein</fullName>
    </submittedName>
</protein>
<dbReference type="EMBL" id="FTOE01000013">
    <property type="protein sequence ID" value="SIT07285.1"/>
    <property type="molecule type" value="Genomic_DNA"/>
</dbReference>
<reference evidence="2" key="1">
    <citation type="submission" date="2017-01" db="EMBL/GenBank/DDBJ databases">
        <authorList>
            <person name="Varghese N."/>
            <person name="Submissions S."/>
        </authorList>
    </citation>
    <scope>NUCLEOTIDE SEQUENCE [LARGE SCALE GENOMIC DNA]</scope>
    <source>
        <strain evidence="2">DSM 22306</strain>
    </source>
</reference>
<keyword evidence="2" id="KW-1185">Reference proteome</keyword>